<evidence type="ECO:0000313" key="2">
    <source>
        <dbReference type="EMBL" id="MFE9228642.1"/>
    </source>
</evidence>
<keyword evidence="1" id="KW-0472">Membrane</keyword>
<keyword evidence="3" id="KW-1185">Reference proteome</keyword>
<keyword evidence="1" id="KW-1133">Transmembrane helix</keyword>
<reference evidence="2 3" key="1">
    <citation type="submission" date="2024-10" db="EMBL/GenBank/DDBJ databases">
        <title>The Natural Products Discovery Center: Release of the First 8490 Sequenced Strains for Exploring Actinobacteria Biosynthetic Diversity.</title>
        <authorList>
            <person name="Kalkreuter E."/>
            <person name="Kautsar S.A."/>
            <person name="Yang D."/>
            <person name="Bader C.D."/>
            <person name="Teijaro C.N."/>
            <person name="Fluegel L."/>
            <person name="Davis C.M."/>
            <person name="Simpson J.R."/>
            <person name="Lauterbach L."/>
            <person name="Steele A.D."/>
            <person name="Gui C."/>
            <person name="Meng S."/>
            <person name="Li G."/>
            <person name="Viehrig K."/>
            <person name="Ye F."/>
            <person name="Su P."/>
            <person name="Kiefer A.F."/>
            <person name="Nichols A."/>
            <person name="Cepeda A.J."/>
            <person name="Yan W."/>
            <person name="Fan B."/>
            <person name="Jiang Y."/>
            <person name="Adhikari A."/>
            <person name="Zheng C.-J."/>
            <person name="Schuster L."/>
            <person name="Cowan T.M."/>
            <person name="Smanski M.J."/>
            <person name="Chevrette M.G."/>
            <person name="De Carvalho L.P.S."/>
            <person name="Shen B."/>
        </authorList>
    </citation>
    <scope>NUCLEOTIDE SEQUENCE [LARGE SCALE GENOMIC DNA]</scope>
    <source>
        <strain evidence="2 3">NPDC007066</strain>
    </source>
</reference>
<sequence length="159" mass="17220">MLVLVVGLPLAAVGAGLTAYESTMRTVHAQTAQRHEVTARLTSNVAGDSEVTKEPAQVRWTEQNGTVRTGTTLVKPGTPQGATLQIWVDRDGTVTGPPANATTAWSNGFFVGGMAALGTFVGIYAVRAAVGHLLDRRRYARWDAEWDLVEPKWSARFRR</sequence>
<organism evidence="2 3">
    <name type="scientific">Streptomyces massasporeus</name>
    <dbReference type="NCBI Taxonomy" id="67324"/>
    <lineage>
        <taxon>Bacteria</taxon>
        <taxon>Bacillati</taxon>
        <taxon>Actinomycetota</taxon>
        <taxon>Actinomycetes</taxon>
        <taxon>Kitasatosporales</taxon>
        <taxon>Streptomycetaceae</taxon>
        <taxon>Streptomyces</taxon>
    </lineage>
</organism>
<evidence type="ECO:0000256" key="1">
    <source>
        <dbReference type="SAM" id="Phobius"/>
    </source>
</evidence>
<protein>
    <recommendedName>
        <fullName evidence="4">Transmembrane protein</fullName>
    </recommendedName>
</protein>
<dbReference type="PANTHER" id="PTHR42305:SF1">
    <property type="entry name" value="MEMBRANE PROTEIN RV1733C-RELATED"/>
    <property type="match status" value="1"/>
</dbReference>
<gene>
    <name evidence="2" type="ORF">ACFYM3_29285</name>
</gene>
<name>A0ABW6LM00_9ACTN</name>
<dbReference type="InterPro" id="IPR039708">
    <property type="entry name" value="MT1774/Rv1733c-like"/>
</dbReference>
<dbReference type="PANTHER" id="PTHR42305">
    <property type="entry name" value="MEMBRANE PROTEIN RV1733C-RELATED"/>
    <property type="match status" value="1"/>
</dbReference>
<proteinExistence type="predicted"/>
<evidence type="ECO:0000313" key="3">
    <source>
        <dbReference type="Proteomes" id="UP001601288"/>
    </source>
</evidence>
<dbReference type="EMBL" id="JBIAFP010000020">
    <property type="protein sequence ID" value="MFE9228642.1"/>
    <property type="molecule type" value="Genomic_DNA"/>
</dbReference>
<accession>A0ABW6LM00</accession>
<comment type="caution">
    <text evidence="2">The sequence shown here is derived from an EMBL/GenBank/DDBJ whole genome shotgun (WGS) entry which is preliminary data.</text>
</comment>
<dbReference type="RefSeq" id="WP_358284503.1">
    <property type="nucleotide sequence ID" value="NZ_JBIAFP010000020.1"/>
</dbReference>
<keyword evidence="1" id="KW-0812">Transmembrane</keyword>
<dbReference type="Proteomes" id="UP001601288">
    <property type="component" value="Unassembled WGS sequence"/>
</dbReference>
<feature type="transmembrane region" description="Helical" evidence="1">
    <location>
        <begin position="109"/>
        <end position="130"/>
    </location>
</feature>
<evidence type="ECO:0008006" key="4">
    <source>
        <dbReference type="Google" id="ProtNLM"/>
    </source>
</evidence>